<dbReference type="SUPFAM" id="SSF88697">
    <property type="entry name" value="PUA domain-like"/>
    <property type="match status" value="1"/>
</dbReference>
<dbReference type="GeneID" id="95801995"/>
<dbReference type="InterPro" id="IPR015947">
    <property type="entry name" value="PUA-like_sf"/>
</dbReference>
<evidence type="ECO:0008006" key="3">
    <source>
        <dbReference type="Google" id="ProtNLM"/>
    </source>
</evidence>
<gene>
    <name evidence="1" type="ORF">GA0070610_2179</name>
</gene>
<reference evidence="1 2" key="1">
    <citation type="submission" date="2016-06" db="EMBL/GenBank/DDBJ databases">
        <authorList>
            <person name="Kjaerup R.B."/>
            <person name="Dalgaard T.S."/>
            <person name="Juul-Madsen H.R."/>
        </authorList>
    </citation>
    <scope>NUCLEOTIDE SEQUENCE [LARGE SCALE GENOMIC DNA]</scope>
    <source>
        <strain evidence="1 2">DSM 43913</strain>
    </source>
</reference>
<dbReference type="EMBL" id="LT607733">
    <property type="protein sequence ID" value="SCG15927.1"/>
    <property type="molecule type" value="Genomic_DNA"/>
</dbReference>
<dbReference type="RefSeq" id="WP_088999883.1">
    <property type="nucleotide sequence ID" value="NZ_JBFAAC010000005.1"/>
</dbReference>
<protein>
    <recommendedName>
        <fullName evidence="3">EVE domain-containing protein</fullName>
    </recommendedName>
</protein>
<keyword evidence="2" id="KW-1185">Reference proteome</keyword>
<proteinExistence type="predicted"/>
<name>A0A1C5G873_MICEH</name>
<sequence length="147" mass="15775">MTDRRVHLDDLGAWLVKGNADGSDLADRLAREPRVTSWCVRPGYRTRLMRAGQPVVLWASGSRGRLAYGVWGVGLVAAAAVPGEPGAPWSVPLDLTVLDAAHRVPRELLRADARLAGAEVLRQPQGANPSFLTAAEFAALREHLPPG</sequence>
<evidence type="ECO:0000313" key="1">
    <source>
        <dbReference type="EMBL" id="SCG15927.1"/>
    </source>
</evidence>
<dbReference type="AlphaFoldDB" id="A0A1C5G873"/>
<dbReference type="Proteomes" id="UP000198251">
    <property type="component" value="Chromosome I"/>
</dbReference>
<accession>A0A1C5G873</accession>
<evidence type="ECO:0000313" key="2">
    <source>
        <dbReference type="Proteomes" id="UP000198251"/>
    </source>
</evidence>
<organism evidence="1 2">
    <name type="scientific">Micromonospora echinofusca</name>
    <dbReference type="NCBI Taxonomy" id="47858"/>
    <lineage>
        <taxon>Bacteria</taxon>
        <taxon>Bacillati</taxon>
        <taxon>Actinomycetota</taxon>
        <taxon>Actinomycetes</taxon>
        <taxon>Micromonosporales</taxon>
        <taxon>Micromonosporaceae</taxon>
        <taxon>Micromonospora</taxon>
    </lineage>
</organism>